<dbReference type="SFLD" id="SFLDG01111">
    <property type="entry name" value="Uncharacterised_Radical_SAM_Su"/>
    <property type="match status" value="1"/>
</dbReference>
<evidence type="ECO:0000256" key="1">
    <source>
        <dbReference type="ARBA" id="ARBA00022691"/>
    </source>
</evidence>
<dbReference type="GO" id="GO:0003824">
    <property type="term" value="F:catalytic activity"/>
    <property type="evidence" value="ECO:0007669"/>
    <property type="project" value="InterPro"/>
</dbReference>
<proteinExistence type="predicted"/>
<dbReference type="AlphaFoldDB" id="A0A923NMP6"/>
<protein>
    <submittedName>
        <fullName evidence="6">Radical SAM protein</fullName>
    </submittedName>
</protein>
<feature type="domain" description="Radical SAM core" evidence="5">
    <location>
        <begin position="1"/>
        <end position="183"/>
    </location>
</feature>
<accession>A0A923NMP6</accession>
<dbReference type="PANTHER" id="PTHR11228:SF7">
    <property type="entry name" value="PQQA PEPTIDE CYCLASE"/>
    <property type="match status" value="1"/>
</dbReference>
<keyword evidence="2" id="KW-0479">Metal-binding</keyword>
<reference evidence="6" key="1">
    <citation type="submission" date="2020-08" db="EMBL/GenBank/DDBJ databases">
        <title>Genome public.</title>
        <authorList>
            <person name="Liu C."/>
            <person name="Sun Q."/>
        </authorList>
    </citation>
    <scope>NUCLEOTIDE SEQUENCE</scope>
    <source>
        <strain evidence="6">BX12</strain>
    </source>
</reference>
<dbReference type="GO" id="GO:0051536">
    <property type="term" value="F:iron-sulfur cluster binding"/>
    <property type="evidence" value="ECO:0007669"/>
    <property type="project" value="UniProtKB-KW"/>
</dbReference>
<dbReference type="InterPro" id="IPR023821">
    <property type="entry name" value="rSAM_TatD-assoc"/>
</dbReference>
<dbReference type="Proteomes" id="UP000602647">
    <property type="component" value="Unassembled WGS sequence"/>
</dbReference>
<dbReference type="EMBL" id="JACRYT010000007">
    <property type="protein sequence ID" value="MBC6679819.1"/>
    <property type="molecule type" value="Genomic_DNA"/>
</dbReference>
<evidence type="ECO:0000256" key="3">
    <source>
        <dbReference type="ARBA" id="ARBA00023004"/>
    </source>
</evidence>
<dbReference type="InterPro" id="IPR013785">
    <property type="entry name" value="Aldolase_TIM"/>
</dbReference>
<evidence type="ECO:0000259" key="5">
    <source>
        <dbReference type="PROSITE" id="PS51918"/>
    </source>
</evidence>
<gene>
    <name evidence="6" type="ORF">H9L42_08255</name>
</gene>
<keyword evidence="4" id="KW-0411">Iron-sulfur</keyword>
<dbReference type="SUPFAM" id="SSF102114">
    <property type="entry name" value="Radical SAM enzymes"/>
    <property type="match status" value="1"/>
</dbReference>
<keyword evidence="1" id="KW-0949">S-adenosyl-L-methionine</keyword>
<dbReference type="NCBIfam" id="TIGR04038">
    <property type="entry name" value="tatD_link_rSAM"/>
    <property type="match status" value="1"/>
</dbReference>
<dbReference type="PANTHER" id="PTHR11228">
    <property type="entry name" value="RADICAL SAM DOMAIN PROTEIN"/>
    <property type="match status" value="1"/>
</dbReference>
<evidence type="ECO:0000256" key="4">
    <source>
        <dbReference type="ARBA" id="ARBA00023014"/>
    </source>
</evidence>
<evidence type="ECO:0000313" key="6">
    <source>
        <dbReference type="EMBL" id="MBC6679819.1"/>
    </source>
</evidence>
<dbReference type="InterPro" id="IPR050377">
    <property type="entry name" value="Radical_SAM_PqqE_MftC-like"/>
</dbReference>
<dbReference type="SFLD" id="SFLDS00029">
    <property type="entry name" value="Radical_SAM"/>
    <property type="match status" value="1"/>
</dbReference>
<dbReference type="Gene3D" id="3.20.20.70">
    <property type="entry name" value="Aldolase class I"/>
    <property type="match status" value="1"/>
</dbReference>
<keyword evidence="3" id="KW-0408">Iron</keyword>
<dbReference type="Pfam" id="PF04055">
    <property type="entry name" value="Radical_SAM"/>
    <property type="match status" value="1"/>
</dbReference>
<dbReference type="PROSITE" id="PS51918">
    <property type="entry name" value="RADICAL_SAM"/>
    <property type="match status" value="1"/>
</dbReference>
<comment type="caution">
    <text evidence="6">The sequence shown here is derived from an EMBL/GenBank/DDBJ whole genome shotgun (WGS) entry which is preliminary data.</text>
</comment>
<evidence type="ECO:0000313" key="7">
    <source>
        <dbReference type="Proteomes" id="UP000602647"/>
    </source>
</evidence>
<name>A0A923NMP6_9FIRM</name>
<evidence type="ECO:0000256" key="2">
    <source>
        <dbReference type="ARBA" id="ARBA00022723"/>
    </source>
</evidence>
<dbReference type="InterPro" id="IPR007197">
    <property type="entry name" value="rSAM"/>
</dbReference>
<dbReference type="InterPro" id="IPR058240">
    <property type="entry name" value="rSAM_sf"/>
</dbReference>
<sequence>MNLTNRCTNRCSFCVRQMTDGLGGADNLWLEKEPSVEEVMKELERQRAYEYEELIFCGYGEPSIRLNDVLEISRRVKDKADIKIRMNTNGLADRIHGKRTAPMLEGLIDRVSVSLNEADAESYNELCLPEFGVSSFDSILAYIKDVKSFVQETTVSVVGCIPADHIERCRQIAAELGVGFKVR</sequence>
<keyword evidence="7" id="KW-1185">Reference proteome</keyword>
<dbReference type="GO" id="GO:0046872">
    <property type="term" value="F:metal ion binding"/>
    <property type="evidence" value="ECO:0007669"/>
    <property type="project" value="UniProtKB-KW"/>
</dbReference>
<dbReference type="CDD" id="cd01335">
    <property type="entry name" value="Radical_SAM"/>
    <property type="match status" value="1"/>
</dbReference>
<organism evidence="6 7">
    <name type="scientific">Zhenpiania hominis</name>
    <dbReference type="NCBI Taxonomy" id="2763644"/>
    <lineage>
        <taxon>Bacteria</taxon>
        <taxon>Bacillati</taxon>
        <taxon>Bacillota</taxon>
        <taxon>Clostridia</taxon>
        <taxon>Peptostreptococcales</taxon>
        <taxon>Anaerovoracaceae</taxon>
        <taxon>Zhenpiania</taxon>
    </lineage>
</organism>